<keyword evidence="8" id="KW-1185">Reference proteome</keyword>
<comment type="function">
    <text evidence="6">Catalyzes the removal of dipeptides from the N-terminus of oligopeptides.</text>
</comment>
<evidence type="ECO:0000256" key="3">
    <source>
        <dbReference type="ARBA" id="ARBA00022670"/>
    </source>
</evidence>
<keyword evidence="3 6" id="KW-0645">Protease</keyword>
<evidence type="ECO:0000256" key="6">
    <source>
        <dbReference type="RuleBase" id="RU366067"/>
    </source>
</evidence>
<dbReference type="PANTHER" id="PTHR38469:SF1">
    <property type="entry name" value="PERIPLASMIC PEPTIDASE SUBFAMILY S1B"/>
    <property type="match status" value="1"/>
</dbReference>
<dbReference type="InterPro" id="IPR009003">
    <property type="entry name" value="Peptidase_S1_PA"/>
</dbReference>
<accession>A0ABZ1UJ84</accession>
<evidence type="ECO:0000313" key="7">
    <source>
        <dbReference type="EMBL" id="WUR12329.1"/>
    </source>
</evidence>
<comment type="similarity">
    <text evidence="1 6">Belongs to the peptidase S46 family.</text>
</comment>
<dbReference type="InterPro" id="IPR043504">
    <property type="entry name" value="Peptidase_S1_PA_chymotrypsin"/>
</dbReference>
<dbReference type="EMBL" id="CP136508">
    <property type="protein sequence ID" value="WUR12329.1"/>
    <property type="molecule type" value="Genomic_DNA"/>
</dbReference>
<dbReference type="EC" id="3.4.14.-" evidence="6"/>
<keyword evidence="4" id="KW-0732">Signal</keyword>
<reference evidence="7 8" key="1">
    <citation type="journal article" date="2019" name="Int. J. Syst. Evol. Microbiol.">
        <title>The Draft Whole-Genome Sequence of the Antibiotic Producer Empedobacter haloabium ATCC 31962 Provides Indications for Its Taxonomic Reclassification.</title>
        <authorList>
            <person name="Miess H."/>
            <person name="Arlt P."/>
            <person name="Apel A.K."/>
            <person name="Weber T."/>
            <person name="Nieselt K."/>
            <person name="Hanssen F."/>
            <person name="Czemmel S."/>
            <person name="Nahnsen S."/>
            <person name="Gross H."/>
        </authorList>
    </citation>
    <scope>NUCLEOTIDE SEQUENCE [LARGE SCALE GENOMIC DNA]</scope>
    <source>
        <strain evidence="7 8">ATCC 31962</strain>
    </source>
</reference>
<protein>
    <recommendedName>
        <fullName evidence="6">Dipeptidyl-peptidase</fullName>
        <ecNumber evidence="6">3.4.14.-</ecNumber>
    </recommendedName>
</protein>
<dbReference type="Gene3D" id="2.40.10.10">
    <property type="entry name" value="Trypsin-like serine proteases"/>
    <property type="match status" value="1"/>
</dbReference>
<evidence type="ECO:0000256" key="1">
    <source>
        <dbReference type="ARBA" id="ARBA00010491"/>
    </source>
</evidence>
<dbReference type="PANTHER" id="PTHR38469">
    <property type="entry name" value="PERIPLASMIC PEPTIDASE SUBFAMILY S1B"/>
    <property type="match status" value="1"/>
</dbReference>
<sequence>MRKEWLACLGLYTQLSYGAEGMWTFNNLPLDRIKSEYNVTLDPAWVRKVMLSSARIEGTCSASFVSKDGLVMTNHHCASECIEQLSTAQKNYLTDGFLARRRSEELVCPDIALTRLEEITDVTARMQQATAGLDGPAYKKAENAARAELASACIGERKDKVHCEVINLYQGGMYQLYRYHRYPDVRLVWAPEKSVAFFGGDPDNFQFPRYNLDVTMLRAYEDGKPAKLDNYFTFSKDALAENDPVFVPGMPARTRRQMSVAQVAAERDVYLMSELLRTARLAGIIQQYGSTSAEAARTSETLLFDLENAYKQMHGELETLMDPAFLARKQKEEDALRAFVAADPALRDKVGGAWDAIAAAQQTYREIGKRYWLLERATAFNGLYFRFARFLVRGADERVKPNTERLAQYSTGRIADIEREIHSTGPVYAELEQVRMIASLTRMRDMLGTDDPLVRRVLGSKSPEQLVADMVARTKMGDASVRAALWKGGQEAVAASDDPFIQLARSVDLESRQLRARYEREVEAVTQKNNELIAHARFAHQGTKVYPDGTFSLRLSYGQVKGWNADGMEQKPFTDFAGIFARHTGAAPFALPASWLTSRDGLPLTQPFNFVTTNDIVGGNSGSPVINRRGEIVGLAFDANIHAIGSGYWYDERNNRAIAVDGGAILTALKSVYHADALLKELGR</sequence>
<evidence type="ECO:0000313" key="8">
    <source>
        <dbReference type="Proteomes" id="UP000321323"/>
    </source>
</evidence>
<proteinExistence type="inferred from homology"/>
<name>A0ABZ1UJ84_9BURK</name>
<dbReference type="Proteomes" id="UP000321323">
    <property type="component" value="Chromosome"/>
</dbReference>
<dbReference type="InterPro" id="IPR019500">
    <property type="entry name" value="Pep_S46"/>
</dbReference>
<keyword evidence="5 6" id="KW-0378">Hydrolase</keyword>
<dbReference type="Pfam" id="PF10459">
    <property type="entry name" value="Peptidase_S46"/>
    <property type="match status" value="1"/>
</dbReference>
<gene>
    <name evidence="7" type="ORF">E7V67_021895</name>
</gene>
<organism evidence="7 8">
    <name type="scientific">[Empedobacter] haloabium</name>
    <dbReference type="NCBI Taxonomy" id="592317"/>
    <lineage>
        <taxon>Bacteria</taxon>
        <taxon>Pseudomonadati</taxon>
        <taxon>Pseudomonadota</taxon>
        <taxon>Betaproteobacteria</taxon>
        <taxon>Burkholderiales</taxon>
        <taxon>Oxalobacteraceae</taxon>
        <taxon>Telluria group</taxon>
        <taxon>Telluria group incertae sedis</taxon>
    </lineage>
</organism>
<evidence type="ECO:0000256" key="4">
    <source>
        <dbReference type="ARBA" id="ARBA00022729"/>
    </source>
</evidence>
<keyword evidence="6" id="KW-0720">Serine protease</keyword>
<evidence type="ECO:0000256" key="2">
    <source>
        <dbReference type="ARBA" id="ARBA00022438"/>
    </source>
</evidence>
<keyword evidence="2 6" id="KW-0031">Aminopeptidase</keyword>
<evidence type="ECO:0000256" key="5">
    <source>
        <dbReference type="ARBA" id="ARBA00022801"/>
    </source>
</evidence>
<dbReference type="SUPFAM" id="SSF50494">
    <property type="entry name" value="Trypsin-like serine proteases"/>
    <property type="match status" value="1"/>
</dbReference>